<evidence type="ECO:0000313" key="3">
    <source>
        <dbReference type="EMBL" id="KAE8239951.1"/>
    </source>
</evidence>
<dbReference type="EMBL" id="CAJHJG010001288">
    <property type="protein sequence ID" value="CAD6911017.1"/>
    <property type="molecule type" value="Genomic_DNA"/>
</dbReference>
<protein>
    <submittedName>
        <fullName evidence="3">Uncharacterized protein</fullName>
    </submittedName>
</protein>
<organism evidence="3 4">
    <name type="scientific">Tilletia caries</name>
    <name type="common">wheat bunt fungus</name>
    <dbReference type="NCBI Taxonomy" id="13290"/>
    <lineage>
        <taxon>Eukaryota</taxon>
        <taxon>Fungi</taxon>
        <taxon>Dikarya</taxon>
        <taxon>Basidiomycota</taxon>
        <taxon>Ustilaginomycotina</taxon>
        <taxon>Exobasidiomycetes</taxon>
        <taxon>Tilletiales</taxon>
        <taxon>Tilletiaceae</taxon>
        <taxon>Tilletia</taxon>
    </lineage>
</organism>
<dbReference type="AlphaFoldDB" id="A0A177UBM2"/>
<evidence type="ECO:0000256" key="1">
    <source>
        <dbReference type="SAM" id="SignalP"/>
    </source>
</evidence>
<name>A0A177UBM2_9BASI</name>
<comment type="caution">
    <text evidence="3">The sequence shown here is derived from an EMBL/GenBank/DDBJ whole genome shotgun (WGS) entry which is preliminary data.</text>
</comment>
<keyword evidence="1" id="KW-0732">Signal</keyword>
<reference evidence="3" key="2">
    <citation type="journal article" date="2019" name="IMA Fungus">
        <title>Genome sequencing and comparison of five Tilletia species to identify candidate genes for the detection of regulated species infecting wheat.</title>
        <authorList>
            <person name="Nguyen H.D.T."/>
            <person name="Sultana T."/>
            <person name="Kesanakurti P."/>
            <person name="Hambleton S."/>
        </authorList>
    </citation>
    <scope>NUCLEOTIDE SEQUENCE</scope>
    <source>
        <strain evidence="3">DAOMC 238032</strain>
    </source>
</reference>
<dbReference type="Proteomes" id="UP000836402">
    <property type="component" value="Unassembled WGS sequence"/>
</dbReference>
<feature type="chain" id="PRO_5044550170" evidence="1">
    <location>
        <begin position="21"/>
        <end position="137"/>
    </location>
</feature>
<evidence type="ECO:0000313" key="2">
    <source>
        <dbReference type="EMBL" id="CAD6911017.1"/>
    </source>
</evidence>
<evidence type="ECO:0000313" key="4">
    <source>
        <dbReference type="Proteomes" id="UP000077671"/>
    </source>
</evidence>
<accession>A0A177UBM2</accession>
<feature type="signal peptide" evidence="1">
    <location>
        <begin position="1"/>
        <end position="20"/>
    </location>
</feature>
<dbReference type="Proteomes" id="UP000077671">
    <property type="component" value="Unassembled WGS sequence"/>
</dbReference>
<keyword evidence="5" id="KW-1185">Reference proteome</keyword>
<dbReference type="EMBL" id="LWDD02002738">
    <property type="protein sequence ID" value="KAE8239951.1"/>
    <property type="molecule type" value="Genomic_DNA"/>
</dbReference>
<reference evidence="3" key="1">
    <citation type="submission" date="2016-04" db="EMBL/GenBank/DDBJ databases">
        <authorList>
            <person name="Nguyen H.D."/>
            <person name="Kesanakurti P."/>
            <person name="Cullis J."/>
            <person name="Levesque C.A."/>
            <person name="Hambleton S."/>
        </authorList>
    </citation>
    <scope>NUCLEOTIDE SEQUENCE</scope>
    <source>
        <strain evidence="3">DAOMC 238032</strain>
    </source>
</reference>
<sequence length="137" mass="15011">MRFTFSLITALVAGASAVTAALPTCSPPDTAGIMLPKKNATLTREKPFQFYFCSRTYFRASTESIDVVLSQNSTLSAGVLVKANLVTNVASQSTYYYNLTIPQYYGPLGKAYIGVFERIDGYYSPAYAVETKLVFVK</sequence>
<reference evidence="2" key="3">
    <citation type="submission" date="2020-10" db="EMBL/GenBank/DDBJ databases">
        <authorList>
            <person name="Sedaghatjoo S."/>
        </authorList>
    </citation>
    <scope>NUCLEOTIDE SEQUENCE</scope>
    <source>
        <strain evidence="2">AZH3</strain>
    </source>
</reference>
<gene>
    <name evidence="3" type="ORF">A4X03_0g8635</name>
    <name evidence="2" type="ORF">JKIAZH3_G1782</name>
</gene>
<evidence type="ECO:0000313" key="5">
    <source>
        <dbReference type="Proteomes" id="UP000836402"/>
    </source>
</evidence>
<proteinExistence type="predicted"/>